<evidence type="ECO:0000313" key="1">
    <source>
        <dbReference type="EMBL" id="PCJ22849.1"/>
    </source>
</evidence>
<proteinExistence type="predicted"/>
<name>A0A2A5AUD0_9GAMM</name>
<dbReference type="EMBL" id="NVVJ01000049">
    <property type="protein sequence ID" value="PCJ22849.1"/>
    <property type="molecule type" value="Genomic_DNA"/>
</dbReference>
<dbReference type="AlphaFoldDB" id="A0A2A5AUD0"/>
<dbReference type="Pfam" id="PF09932">
    <property type="entry name" value="DUF2164"/>
    <property type="match status" value="1"/>
</dbReference>
<accession>A0A2A5AUD0</accession>
<sequence length="81" mass="9470">MSEIRLDDSTKIEVVSKLQKYFMDELQQEIGGFDAEFLLDFFSEQVGPYFYNQGLADALKAFETRIDDINESIYQLEKETN</sequence>
<dbReference type="Proteomes" id="UP000218327">
    <property type="component" value="Unassembled WGS sequence"/>
</dbReference>
<organism evidence="1 2">
    <name type="scientific">SAR86 cluster bacterium</name>
    <dbReference type="NCBI Taxonomy" id="2030880"/>
    <lineage>
        <taxon>Bacteria</taxon>
        <taxon>Pseudomonadati</taxon>
        <taxon>Pseudomonadota</taxon>
        <taxon>Gammaproteobacteria</taxon>
        <taxon>SAR86 cluster</taxon>
    </lineage>
</organism>
<evidence type="ECO:0008006" key="3">
    <source>
        <dbReference type="Google" id="ProtNLM"/>
    </source>
</evidence>
<reference evidence="2" key="1">
    <citation type="submission" date="2017-08" db="EMBL/GenBank/DDBJ databases">
        <title>A dynamic microbial community with high functional redundancy inhabits the cold, oxic subseafloor aquifer.</title>
        <authorList>
            <person name="Tully B.J."/>
            <person name="Wheat C.G."/>
            <person name="Glazer B.T."/>
            <person name="Huber J.A."/>
        </authorList>
    </citation>
    <scope>NUCLEOTIDE SEQUENCE [LARGE SCALE GENOMIC DNA]</scope>
</reference>
<protein>
    <recommendedName>
        <fullName evidence="3">DUF2164 domain-containing protein</fullName>
    </recommendedName>
</protein>
<comment type="caution">
    <text evidence="1">The sequence shown here is derived from an EMBL/GenBank/DDBJ whole genome shotgun (WGS) entry which is preliminary data.</text>
</comment>
<gene>
    <name evidence="1" type="ORF">COA96_13240</name>
</gene>
<evidence type="ECO:0000313" key="2">
    <source>
        <dbReference type="Proteomes" id="UP000218327"/>
    </source>
</evidence>
<dbReference type="InterPro" id="IPR018680">
    <property type="entry name" value="DUF2164"/>
</dbReference>